<dbReference type="Proteomes" id="UP001054837">
    <property type="component" value="Unassembled WGS sequence"/>
</dbReference>
<evidence type="ECO:0000313" key="3">
    <source>
        <dbReference type="Proteomes" id="UP001054837"/>
    </source>
</evidence>
<evidence type="ECO:0000313" key="2">
    <source>
        <dbReference type="EMBL" id="GIX84312.1"/>
    </source>
</evidence>
<name>A0AAV4NM35_9ARAC</name>
<proteinExistence type="predicted"/>
<reference evidence="2 3" key="1">
    <citation type="submission" date="2021-06" db="EMBL/GenBank/DDBJ databases">
        <title>Caerostris darwini draft genome.</title>
        <authorList>
            <person name="Kono N."/>
            <person name="Arakawa K."/>
        </authorList>
    </citation>
    <scope>NUCLEOTIDE SEQUENCE [LARGE SCALE GENOMIC DNA]</scope>
</reference>
<dbReference type="AlphaFoldDB" id="A0AAV4NM35"/>
<keyword evidence="3" id="KW-1185">Reference proteome</keyword>
<protein>
    <submittedName>
        <fullName evidence="2">Uncharacterized protein</fullName>
    </submittedName>
</protein>
<gene>
    <name evidence="2" type="ORF">CDAR_48991</name>
</gene>
<dbReference type="EMBL" id="BPLQ01001709">
    <property type="protein sequence ID" value="GIX84312.1"/>
    <property type="molecule type" value="Genomic_DNA"/>
</dbReference>
<accession>A0AAV4NM35</accession>
<comment type="caution">
    <text evidence="2">The sequence shown here is derived from an EMBL/GenBank/DDBJ whole genome shotgun (WGS) entry which is preliminary data.</text>
</comment>
<sequence>MPKGRQVKGRNPFSSEDSHVLQIQYCWRRDKRIWHPASIPKFQSSHKRSQEGRDEIYSEKEGKKTESIGPGFSVVGQFLRTTR</sequence>
<feature type="compositionally biased region" description="Basic and acidic residues" evidence="1">
    <location>
        <begin position="48"/>
        <end position="66"/>
    </location>
</feature>
<organism evidence="2 3">
    <name type="scientific">Caerostris darwini</name>
    <dbReference type="NCBI Taxonomy" id="1538125"/>
    <lineage>
        <taxon>Eukaryota</taxon>
        <taxon>Metazoa</taxon>
        <taxon>Ecdysozoa</taxon>
        <taxon>Arthropoda</taxon>
        <taxon>Chelicerata</taxon>
        <taxon>Arachnida</taxon>
        <taxon>Araneae</taxon>
        <taxon>Araneomorphae</taxon>
        <taxon>Entelegynae</taxon>
        <taxon>Araneoidea</taxon>
        <taxon>Araneidae</taxon>
        <taxon>Caerostris</taxon>
    </lineage>
</organism>
<evidence type="ECO:0000256" key="1">
    <source>
        <dbReference type="SAM" id="MobiDB-lite"/>
    </source>
</evidence>
<feature type="region of interest" description="Disordered" evidence="1">
    <location>
        <begin position="38"/>
        <end position="71"/>
    </location>
</feature>